<dbReference type="Proteomes" id="UP000233551">
    <property type="component" value="Unassembled WGS sequence"/>
</dbReference>
<keyword evidence="3" id="KW-1185">Reference proteome</keyword>
<comment type="caution">
    <text evidence="2">The sequence shown here is derived from an EMBL/GenBank/DDBJ whole genome shotgun (WGS) entry which is preliminary data.</text>
</comment>
<evidence type="ECO:0000256" key="1">
    <source>
        <dbReference type="SAM" id="MobiDB-lite"/>
    </source>
</evidence>
<reference evidence="2 3" key="1">
    <citation type="submission" date="2017-11" db="EMBL/GenBank/DDBJ databases">
        <title>De-novo sequencing of pomegranate (Punica granatum L.) genome.</title>
        <authorList>
            <person name="Akparov Z."/>
            <person name="Amiraslanov A."/>
            <person name="Hajiyeva S."/>
            <person name="Abbasov M."/>
            <person name="Kaur K."/>
            <person name="Hamwieh A."/>
            <person name="Solovyev V."/>
            <person name="Salamov A."/>
            <person name="Braich B."/>
            <person name="Kosarev P."/>
            <person name="Mahmoud A."/>
            <person name="Hajiyev E."/>
            <person name="Babayeva S."/>
            <person name="Izzatullayeva V."/>
            <person name="Mammadov A."/>
            <person name="Mammadov A."/>
            <person name="Sharifova S."/>
            <person name="Ojaghi J."/>
            <person name="Eynullazada K."/>
            <person name="Bayramov B."/>
            <person name="Abdulazimova A."/>
            <person name="Shahmuradov I."/>
        </authorList>
    </citation>
    <scope>NUCLEOTIDE SEQUENCE [LARGE SCALE GENOMIC DNA]</scope>
    <source>
        <strain evidence="3">cv. AG2017</strain>
        <tissue evidence="2">Leaf</tissue>
    </source>
</reference>
<gene>
    <name evidence="2" type="ORF">CRG98_039827</name>
</gene>
<protein>
    <submittedName>
        <fullName evidence="2">Uncharacterized protein</fullName>
    </submittedName>
</protein>
<dbReference type="AlphaFoldDB" id="A0A2I0I737"/>
<organism evidence="2 3">
    <name type="scientific">Punica granatum</name>
    <name type="common">Pomegranate</name>
    <dbReference type="NCBI Taxonomy" id="22663"/>
    <lineage>
        <taxon>Eukaryota</taxon>
        <taxon>Viridiplantae</taxon>
        <taxon>Streptophyta</taxon>
        <taxon>Embryophyta</taxon>
        <taxon>Tracheophyta</taxon>
        <taxon>Spermatophyta</taxon>
        <taxon>Magnoliopsida</taxon>
        <taxon>eudicotyledons</taxon>
        <taxon>Gunneridae</taxon>
        <taxon>Pentapetalae</taxon>
        <taxon>rosids</taxon>
        <taxon>malvids</taxon>
        <taxon>Myrtales</taxon>
        <taxon>Lythraceae</taxon>
        <taxon>Punica</taxon>
    </lineage>
</organism>
<feature type="region of interest" description="Disordered" evidence="1">
    <location>
        <begin position="56"/>
        <end position="84"/>
    </location>
</feature>
<sequence>MSVVLLILTEKLTWHNETRRIDLRRRKLQISAGADLDWASLRLIIRHCQTESPPPVVLSPAVVSKNASHRTSRGGAAEPDEVLSWSGDHDGRSGVAGWLHDVPQQACAV</sequence>
<evidence type="ECO:0000313" key="2">
    <source>
        <dbReference type="EMBL" id="PKI39782.1"/>
    </source>
</evidence>
<proteinExistence type="predicted"/>
<accession>A0A2I0I737</accession>
<evidence type="ECO:0000313" key="3">
    <source>
        <dbReference type="Proteomes" id="UP000233551"/>
    </source>
</evidence>
<name>A0A2I0I737_PUNGR</name>
<dbReference type="EMBL" id="PGOL01003762">
    <property type="protein sequence ID" value="PKI39782.1"/>
    <property type="molecule type" value="Genomic_DNA"/>
</dbReference>